<proteinExistence type="predicted"/>
<feature type="chain" id="PRO_5031228859" evidence="4">
    <location>
        <begin position="18"/>
        <end position="206"/>
    </location>
</feature>
<dbReference type="SUPFAM" id="SSF101112">
    <property type="entry name" value="Oxygen-evolving enhancer protein 3"/>
    <property type="match status" value="1"/>
</dbReference>
<dbReference type="InterPro" id="IPR023222">
    <property type="entry name" value="PsbQ-like_dom_sf"/>
</dbReference>
<protein>
    <submittedName>
        <fullName evidence="5">Uncharacterized protein</fullName>
    </submittedName>
</protein>
<feature type="signal peptide" evidence="4">
    <location>
        <begin position="1"/>
        <end position="17"/>
    </location>
</feature>
<dbReference type="GO" id="GO:0015979">
    <property type="term" value="P:photosynthesis"/>
    <property type="evidence" value="ECO:0007669"/>
    <property type="project" value="InterPro"/>
</dbReference>
<evidence type="ECO:0000313" key="5">
    <source>
        <dbReference type="EMBL" id="CAE0458292.1"/>
    </source>
</evidence>
<evidence type="ECO:0000256" key="1">
    <source>
        <dbReference type="ARBA" id="ARBA00004370"/>
    </source>
</evidence>
<accession>A0A7S3PX30</accession>
<keyword evidence="3" id="KW-0472">Membrane</keyword>
<dbReference type="EMBL" id="HBIO01004560">
    <property type="protein sequence ID" value="CAE0458292.1"/>
    <property type="molecule type" value="Transcribed_RNA"/>
</dbReference>
<dbReference type="GO" id="GO:0019898">
    <property type="term" value="C:extrinsic component of membrane"/>
    <property type="evidence" value="ECO:0007669"/>
    <property type="project" value="InterPro"/>
</dbReference>
<dbReference type="GO" id="GO:0009523">
    <property type="term" value="C:photosystem II"/>
    <property type="evidence" value="ECO:0007669"/>
    <property type="project" value="InterPro"/>
</dbReference>
<evidence type="ECO:0000256" key="4">
    <source>
        <dbReference type="SAM" id="SignalP"/>
    </source>
</evidence>
<dbReference type="Gene3D" id="1.20.120.290">
    <property type="entry name" value="Oxygen-evolving enhancer protein 3 (PsbQ), four-helix up-down bundle"/>
    <property type="match status" value="1"/>
</dbReference>
<dbReference type="GO" id="GO:0005509">
    <property type="term" value="F:calcium ion binding"/>
    <property type="evidence" value="ECO:0007669"/>
    <property type="project" value="InterPro"/>
</dbReference>
<comment type="subcellular location">
    <subcellularLocation>
        <location evidence="1">Membrane</location>
    </subcellularLocation>
</comment>
<sequence length="206" mass="22367">MKLSIATLTAVVATASAFAPSPAFKSSSTELMAKSESSRLEFMQQSVAAMSAFALFPSNANAAKYGKVGRGSPEVLDPKSAIVDDEIMASQPVQDAFAAVKTYKSAVVNMKAALDKNNQADIGASVRKDLDLVKLRADLNTLNTAFDEDTQRGTDRLVRLIFQDVNELETANRQKEGVTRSEKRLAIMYGKLEKLNKAFSDYLAFV</sequence>
<organism evidence="5">
    <name type="scientific">Chaetoceros debilis</name>
    <dbReference type="NCBI Taxonomy" id="122233"/>
    <lineage>
        <taxon>Eukaryota</taxon>
        <taxon>Sar</taxon>
        <taxon>Stramenopiles</taxon>
        <taxon>Ochrophyta</taxon>
        <taxon>Bacillariophyta</taxon>
        <taxon>Coscinodiscophyceae</taxon>
        <taxon>Chaetocerotophycidae</taxon>
        <taxon>Chaetocerotales</taxon>
        <taxon>Chaetocerotaceae</taxon>
        <taxon>Chaetoceros</taxon>
    </lineage>
</organism>
<evidence type="ECO:0000256" key="2">
    <source>
        <dbReference type="ARBA" id="ARBA00023078"/>
    </source>
</evidence>
<gene>
    <name evidence="5" type="ORF">CDEB00056_LOCUS3133</name>
</gene>
<dbReference type="InterPro" id="IPR008797">
    <property type="entry name" value="PSII_PsbQ"/>
</dbReference>
<keyword evidence="4" id="KW-0732">Signal</keyword>
<keyword evidence="2" id="KW-0793">Thylakoid</keyword>
<dbReference type="Pfam" id="PF05757">
    <property type="entry name" value="PsbQ"/>
    <property type="match status" value="1"/>
</dbReference>
<reference evidence="5" key="1">
    <citation type="submission" date="2021-01" db="EMBL/GenBank/DDBJ databases">
        <authorList>
            <person name="Corre E."/>
            <person name="Pelletier E."/>
            <person name="Niang G."/>
            <person name="Scheremetjew M."/>
            <person name="Finn R."/>
            <person name="Kale V."/>
            <person name="Holt S."/>
            <person name="Cochrane G."/>
            <person name="Meng A."/>
            <person name="Brown T."/>
            <person name="Cohen L."/>
        </authorList>
    </citation>
    <scope>NUCLEOTIDE SEQUENCE</scope>
    <source>
        <strain evidence="5">MM31A-1</strain>
    </source>
</reference>
<name>A0A7S3PX30_9STRA</name>
<evidence type="ECO:0000256" key="3">
    <source>
        <dbReference type="ARBA" id="ARBA00023136"/>
    </source>
</evidence>
<dbReference type="AlphaFoldDB" id="A0A7S3PX30"/>